<dbReference type="KEGG" id="part:PARC_a1628"/>
<evidence type="ECO:0000313" key="2">
    <source>
        <dbReference type="Proteomes" id="UP000016505"/>
    </source>
</evidence>
<sequence>MFLGEFEGEYKFIYPDPPLNLVSVDPSGSPKDYLKDVRNVAQEKGIDSIYEHIKEVANIRNKMLYASDNAIPSVENINEMLQRHIGATLLIHMMYLFVIQHPKQNLVEECLTVFIKIQDQIESKET</sequence>
<dbReference type="OrthoDB" id="6401296at2"/>
<dbReference type="Proteomes" id="UP000016505">
    <property type="component" value="Chromosome I"/>
</dbReference>
<dbReference type="AlphaFoldDB" id="A0A290S2C7"/>
<reference evidence="1 2" key="1">
    <citation type="journal article" date="2012" name="J. Bacteriol.">
        <title>Genome sequences of type strains of seven species of the marine bacterium Pseudoalteromonas.</title>
        <authorList>
            <person name="Xie B.B."/>
            <person name="Shu Y.L."/>
            <person name="Qin Q.L."/>
            <person name="Rong J.C."/>
            <person name="Zhang X.Y."/>
            <person name="Chen X.L."/>
            <person name="Shi M."/>
            <person name="He H.L."/>
            <person name="Zhou B.C."/>
            <person name="Zhang Y.Z."/>
        </authorList>
    </citation>
    <scope>NUCLEOTIDE SEQUENCE [LARGE SCALE GENOMIC DNA]</scope>
    <source>
        <strain evidence="1 2">A 37-1-2</strain>
    </source>
</reference>
<proteinExistence type="predicted"/>
<dbReference type="EMBL" id="CP011025">
    <property type="protein sequence ID" value="ATC86222.1"/>
    <property type="molecule type" value="Genomic_DNA"/>
</dbReference>
<accession>A0A290S2C7</accession>
<protein>
    <submittedName>
        <fullName evidence="1">Uncharacterized protein</fullName>
    </submittedName>
</protein>
<dbReference type="RefSeq" id="WP_033012571.1">
    <property type="nucleotide sequence ID" value="NZ_CP011025.1"/>
</dbReference>
<evidence type="ECO:0000313" key="1">
    <source>
        <dbReference type="EMBL" id="ATC86222.1"/>
    </source>
</evidence>
<name>A0A290S2C7_9GAMM</name>
<gene>
    <name evidence="1" type="ORF">PARC_a1628</name>
</gene>
<organism evidence="1 2">
    <name type="scientific">Pseudoalteromonas arctica A 37-1-2</name>
    <dbReference type="NCBI Taxonomy" id="1117313"/>
    <lineage>
        <taxon>Bacteria</taxon>
        <taxon>Pseudomonadati</taxon>
        <taxon>Pseudomonadota</taxon>
        <taxon>Gammaproteobacteria</taxon>
        <taxon>Alteromonadales</taxon>
        <taxon>Pseudoalteromonadaceae</taxon>
        <taxon>Pseudoalteromonas</taxon>
    </lineage>
</organism>